<dbReference type="InterPro" id="IPR018299">
    <property type="entry name" value="Alkaline_phosphatase_AS"/>
</dbReference>
<protein>
    <recommendedName>
        <fullName evidence="10">Alkaline phosphatase</fullName>
    </recommendedName>
</protein>
<accession>X0XLU2</accession>
<reference evidence="9" key="1">
    <citation type="journal article" date="2014" name="Front. Microbiol.">
        <title>High frequency of phylogenetically diverse reductive dehalogenase-homologous genes in deep subseafloor sedimentary metagenomes.</title>
        <authorList>
            <person name="Kawai M."/>
            <person name="Futagami T."/>
            <person name="Toyoda A."/>
            <person name="Takaki Y."/>
            <person name="Nishi S."/>
            <person name="Hori S."/>
            <person name="Arai W."/>
            <person name="Tsubouchi T."/>
            <person name="Morono Y."/>
            <person name="Uchiyama I."/>
            <person name="Ito T."/>
            <person name="Fujiyama A."/>
            <person name="Inagaki F."/>
            <person name="Takami H."/>
        </authorList>
    </citation>
    <scope>NUCLEOTIDE SEQUENCE</scope>
    <source>
        <strain evidence="9">Expedition CK06-06</strain>
    </source>
</reference>
<comment type="cofactor">
    <cofactor evidence="2">
        <name>Zn(2+)</name>
        <dbReference type="ChEBI" id="CHEBI:29105"/>
    </cofactor>
</comment>
<dbReference type="PRINTS" id="PR00113">
    <property type="entry name" value="ALKPHPHTASE"/>
</dbReference>
<dbReference type="PROSITE" id="PS00123">
    <property type="entry name" value="ALKALINE_PHOSPHATASE"/>
    <property type="match status" value="1"/>
</dbReference>
<dbReference type="PANTHER" id="PTHR11596">
    <property type="entry name" value="ALKALINE PHOSPHATASE"/>
    <property type="match status" value="1"/>
</dbReference>
<evidence type="ECO:0000256" key="6">
    <source>
        <dbReference type="ARBA" id="ARBA00022801"/>
    </source>
</evidence>
<dbReference type="PANTHER" id="PTHR11596:SF5">
    <property type="entry name" value="ALKALINE PHOSPHATASE"/>
    <property type="match status" value="1"/>
</dbReference>
<keyword evidence="4" id="KW-0597">Phosphoprotein</keyword>
<dbReference type="Pfam" id="PF00245">
    <property type="entry name" value="Alk_phosphatase"/>
    <property type="match status" value="1"/>
</dbReference>
<evidence type="ECO:0000256" key="3">
    <source>
        <dbReference type="ARBA" id="ARBA00005984"/>
    </source>
</evidence>
<feature type="non-terminal residue" evidence="9">
    <location>
        <position position="101"/>
    </location>
</feature>
<evidence type="ECO:0000256" key="1">
    <source>
        <dbReference type="ARBA" id="ARBA00001946"/>
    </source>
</evidence>
<name>X0XLU2_9ZZZZ</name>
<proteinExistence type="inferred from homology"/>
<comment type="caution">
    <text evidence="9">The sequence shown here is derived from an EMBL/GenBank/DDBJ whole genome shotgun (WGS) entry which is preliminary data.</text>
</comment>
<comment type="similarity">
    <text evidence="3">Belongs to the alkaline phosphatase family.</text>
</comment>
<keyword evidence="5" id="KW-0479">Metal-binding</keyword>
<dbReference type="AlphaFoldDB" id="X0XLU2"/>
<dbReference type="GO" id="GO:0046872">
    <property type="term" value="F:metal ion binding"/>
    <property type="evidence" value="ECO:0007669"/>
    <property type="project" value="UniProtKB-KW"/>
</dbReference>
<dbReference type="GO" id="GO:0004035">
    <property type="term" value="F:alkaline phosphatase activity"/>
    <property type="evidence" value="ECO:0007669"/>
    <property type="project" value="TreeGrafter"/>
</dbReference>
<evidence type="ECO:0000256" key="8">
    <source>
        <dbReference type="ARBA" id="ARBA00022842"/>
    </source>
</evidence>
<organism evidence="9">
    <name type="scientific">marine sediment metagenome</name>
    <dbReference type="NCBI Taxonomy" id="412755"/>
    <lineage>
        <taxon>unclassified sequences</taxon>
        <taxon>metagenomes</taxon>
        <taxon>ecological metagenomes</taxon>
    </lineage>
</organism>
<gene>
    <name evidence="9" type="ORF">S01H1_63690</name>
</gene>
<comment type="cofactor">
    <cofactor evidence="1">
        <name>Mg(2+)</name>
        <dbReference type="ChEBI" id="CHEBI:18420"/>
    </cofactor>
</comment>
<evidence type="ECO:0000256" key="5">
    <source>
        <dbReference type="ARBA" id="ARBA00022723"/>
    </source>
</evidence>
<dbReference type="EMBL" id="BARS01041936">
    <property type="protein sequence ID" value="GAG37618.1"/>
    <property type="molecule type" value="Genomic_DNA"/>
</dbReference>
<evidence type="ECO:0000256" key="2">
    <source>
        <dbReference type="ARBA" id="ARBA00001947"/>
    </source>
</evidence>
<dbReference type="Gene3D" id="3.40.720.10">
    <property type="entry name" value="Alkaline Phosphatase, subunit A"/>
    <property type="match status" value="1"/>
</dbReference>
<evidence type="ECO:0008006" key="10">
    <source>
        <dbReference type="Google" id="ProtNLM"/>
    </source>
</evidence>
<dbReference type="InterPro" id="IPR001952">
    <property type="entry name" value="Alkaline_phosphatase"/>
</dbReference>
<evidence type="ECO:0000256" key="4">
    <source>
        <dbReference type="ARBA" id="ARBA00022553"/>
    </source>
</evidence>
<dbReference type="SUPFAM" id="SSF53649">
    <property type="entry name" value="Alkaline phosphatase-like"/>
    <property type="match status" value="1"/>
</dbReference>
<keyword evidence="6" id="KW-0378">Hydrolase</keyword>
<evidence type="ECO:0000256" key="7">
    <source>
        <dbReference type="ARBA" id="ARBA00022833"/>
    </source>
</evidence>
<keyword evidence="7" id="KW-0862">Zinc</keyword>
<keyword evidence="8" id="KW-0460">Magnesium</keyword>
<evidence type="ECO:0000313" key="9">
    <source>
        <dbReference type="EMBL" id="GAG37618.1"/>
    </source>
</evidence>
<sequence>MGFEQVKAAGIYEDGSEGTLSFESFPNQAEMTTYAANSSVTDSAAAGTAIATGQKVNCGVISMAYPGDGNELETLLEYFKTKNKSVGLVTTVYVTHATPAA</sequence>
<dbReference type="InterPro" id="IPR017850">
    <property type="entry name" value="Alkaline_phosphatase_core_sf"/>
</dbReference>